<protein>
    <submittedName>
        <fullName evidence="1">Uncharacterized protein</fullName>
    </submittedName>
</protein>
<sequence>MSIFHCKSGGFAHRFLQAPAHPVPLDGVSVLFGNGEAYTWRLIGLLAVENFKEKGSPAACFAFPNSKKLRPAFQPPDSVFLVFTRRHCPVRASRPLGRQTGTAACATSRKNLAATLGSHAGTETMTTLANKLGRLVGTLHFFNAAVCGPS</sequence>
<dbReference type="EMBL" id="JACIGW010000002">
    <property type="protein sequence ID" value="MBB4348827.1"/>
    <property type="molecule type" value="Genomic_DNA"/>
</dbReference>
<name>A0A7W6WPX7_9HYPH</name>
<dbReference type="Proteomes" id="UP000520770">
    <property type="component" value="Unassembled WGS sequence"/>
</dbReference>
<comment type="caution">
    <text evidence="1">The sequence shown here is derived from an EMBL/GenBank/DDBJ whole genome shotgun (WGS) entry which is preliminary data.</text>
</comment>
<organism evidence="1 2">
    <name type="scientific">Aliirhizobium cellulosilyticum</name>
    <dbReference type="NCBI Taxonomy" id="393664"/>
    <lineage>
        <taxon>Bacteria</taxon>
        <taxon>Pseudomonadati</taxon>
        <taxon>Pseudomonadota</taxon>
        <taxon>Alphaproteobacteria</taxon>
        <taxon>Hyphomicrobiales</taxon>
        <taxon>Rhizobiaceae</taxon>
        <taxon>Aliirhizobium</taxon>
    </lineage>
</organism>
<proteinExistence type="predicted"/>
<dbReference type="AlphaFoldDB" id="A0A7W6WPX7"/>
<reference evidence="1 2" key="1">
    <citation type="submission" date="2020-08" db="EMBL/GenBank/DDBJ databases">
        <title>Genomic Encyclopedia of Type Strains, Phase IV (KMG-V): Genome sequencing to study the core and pangenomes of soil and plant-associated prokaryotes.</title>
        <authorList>
            <person name="Whitman W."/>
        </authorList>
    </citation>
    <scope>NUCLEOTIDE SEQUENCE [LARGE SCALE GENOMIC DNA]</scope>
    <source>
        <strain evidence="1 2">SEMIA 448</strain>
    </source>
</reference>
<gene>
    <name evidence="1" type="ORF">GGE33_002569</name>
</gene>
<evidence type="ECO:0000313" key="2">
    <source>
        <dbReference type="Proteomes" id="UP000520770"/>
    </source>
</evidence>
<evidence type="ECO:0000313" key="1">
    <source>
        <dbReference type="EMBL" id="MBB4348827.1"/>
    </source>
</evidence>
<accession>A0A7W6WPX7</accession>